<protein>
    <submittedName>
        <fullName evidence="3">Aldo/keto reductase</fullName>
    </submittedName>
</protein>
<evidence type="ECO:0000256" key="1">
    <source>
        <dbReference type="SAM" id="MobiDB-lite"/>
    </source>
</evidence>
<proteinExistence type="predicted"/>
<feature type="region of interest" description="Disordered" evidence="1">
    <location>
        <begin position="1"/>
        <end position="22"/>
    </location>
</feature>
<evidence type="ECO:0000313" key="4">
    <source>
        <dbReference type="Proteomes" id="UP001142153"/>
    </source>
</evidence>
<dbReference type="InterPro" id="IPR053135">
    <property type="entry name" value="AKR2_Oxidoreductase"/>
</dbReference>
<name>A0ABT4PTS4_9MYCO</name>
<reference evidence="3" key="1">
    <citation type="submission" date="2022-12" db="EMBL/GenBank/DDBJ databases">
        <authorList>
            <person name="Deng Y."/>
            <person name="Zhang Y.-Q."/>
        </authorList>
    </citation>
    <scope>NUCLEOTIDE SEQUENCE</scope>
    <source>
        <strain evidence="3">CPCC 205372</strain>
    </source>
</reference>
<accession>A0ABT4PTS4</accession>
<dbReference type="InterPro" id="IPR036812">
    <property type="entry name" value="NAD(P)_OxRdtase_dom_sf"/>
</dbReference>
<comment type="caution">
    <text evidence="3">The sequence shown here is derived from an EMBL/GenBank/DDBJ whole genome shotgun (WGS) entry which is preliminary data.</text>
</comment>
<dbReference type="PANTHER" id="PTHR43312">
    <property type="entry name" value="D-THREO-ALDOSE 1-DEHYDROGENASE"/>
    <property type="match status" value="1"/>
</dbReference>
<dbReference type="Proteomes" id="UP001142153">
    <property type="component" value="Unassembled WGS sequence"/>
</dbReference>
<dbReference type="SUPFAM" id="SSF51430">
    <property type="entry name" value="NAD(P)-linked oxidoreductase"/>
    <property type="match status" value="1"/>
</dbReference>
<dbReference type="Pfam" id="PF00248">
    <property type="entry name" value="Aldo_ket_red"/>
    <property type="match status" value="1"/>
</dbReference>
<organism evidence="3 4">
    <name type="scientific">Mycobacterium hippophais</name>
    <dbReference type="NCBI Taxonomy" id="3016340"/>
    <lineage>
        <taxon>Bacteria</taxon>
        <taxon>Bacillati</taxon>
        <taxon>Actinomycetota</taxon>
        <taxon>Actinomycetes</taxon>
        <taxon>Mycobacteriales</taxon>
        <taxon>Mycobacteriaceae</taxon>
        <taxon>Mycobacterium</taxon>
    </lineage>
</organism>
<feature type="region of interest" description="Disordered" evidence="1">
    <location>
        <begin position="53"/>
        <end position="80"/>
    </location>
</feature>
<keyword evidence="4" id="KW-1185">Reference proteome</keyword>
<dbReference type="RefSeq" id="WP_269894609.1">
    <property type="nucleotide sequence ID" value="NZ_JAPZPY010000005.1"/>
</dbReference>
<dbReference type="CDD" id="cd19095">
    <property type="entry name" value="AKR_PA4992-like"/>
    <property type="match status" value="1"/>
</dbReference>
<dbReference type="InterPro" id="IPR023210">
    <property type="entry name" value="NADP_OxRdtase_dom"/>
</dbReference>
<evidence type="ECO:0000259" key="2">
    <source>
        <dbReference type="Pfam" id="PF00248"/>
    </source>
</evidence>
<dbReference type="PROSITE" id="PS51318">
    <property type="entry name" value="TAT"/>
    <property type="match status" value="1"/>
</dbReference>
<dbReference type="EMBL" id="JAPZPY010000005">
    <property type="protein sequence ID" value="MCZ8379950.1"/>
    <property type="molecule type" value="Genomic_DNA"/>
</dbReference>
<dbReference type="Gene3D" id="3.20.20.100">
    <property type="entry name" value="NADP-dependent oxidoreductase domain"/>
    <property type="match status" value="1"/>
</dbReference>
<evidence type="ECO:0000313" key="3">
    <source>
        <dbReference type="EMBL" id="MCZ8379950.1"/>
    </source>
</evidence>
<feature type="domain" description="NADP-dependent oxidoreductase" evidence="2">
    <location>
        <begin position="90"/>
        <end position="341"/>
    </location>
</feature>
<sequence length="393" mass="42659">MSSDMSTPESVGDRGQWRPSRRRLLQVGGLSAAAAVAGGGVYAAVADGHVSTPEAGASGGVDRRQAPPPQSPAGTVTRTIPGTDIALPAIGLGTFQTFDALPGQTRSVRDEVLRRFWASGGRVVDTSPLYGLAEENIARSAVEDGIQNDLFVTNKIWSTGGYLGDASHAEASLDMSMRRLSRSAPIDVMQCHALVNVDMIVPLLHAWKSEGRIRRLGVTHHDPAYFGPLATWISGGNLDFVQIRYSIAERRAEDTILALAADKGVAVTVNMPLEKGRLHHFVGDRPLPDFARELGIRTWSQYFLKWVISHPAVTVALPATSDPEHLTDNMAACQGPLPDAGMRARMLQHLRTMPGFDGITRQPWYPGKNYPGIINRDMGAIRARSSWRSTQWV</sequence>
<gene>
    <name evidence="3" type="ORF">O6P37_13840</name>
</gene>
<dbReference type="PANTHER" id="PTHR43312:SF1">
    <property type="entry name" value="NADP-DEPENDENT OXIDOREDUCTASE DOMAIN-CONTAINING PROTEIN"/>
    <property type="match status" value="1"/>
</dbReference>
<dbReference type="InterPro" id="IPR006311">
    <property type="entry name" value="TAT_signal"/>
</dbReference>